<dbReference type="EMBL" id="JBBNAG010000002">
    <property type="protein sequence ID" value="KAK9158528.1"/>
    <property type="molecule type" value="Genomic_DNA"/>
</dbReference>
<dbReference type="Gene3D" id="3.90.550.10">
    <property type="entry name" value="Spore Coat Polysaccharide Biosynthesis Protein SpsA, Chain A"/>
    <property type="match status" value="1"/>
</dbReference>
<dbReference type="GO" id="GO:0005794">
    <property type="term" value="C:Golgi apparatus"/>
    <property type="evidence" value="ECO:0007669"/>
    <property type="project" value="TreeGrafter"/>
</dbReference>
<dbReference type="PANTHER" id="PTHR13778">
    <property type="entry name" value="GLYCOSYLTRANSFERASE 8 DOMAIN-CONTAINING PROTEIN"/>
    <property type="match status" value="1"/>
</dbReference>
<evidence type="ECO:0000256" key="4">
    <source>
        <dbReference type="ARBA" id="ARBA00022679"/>
    </source>
</evidence>
<keyword evidence="4" id="KW-0808">Transferase</keyword>
<dbReference type="AlphaFoldDB" id="A0AAP0PW16"/>
<evidence type="ECO:0000256" key="3">
    <source>
        <dbReference type="ARBA" id="ARBA00022676"/>
    </source>
</evidence>
<evidence type="ECO:0000313" key="6">
    <source>
        <dbReference type="EMBL" id="KAK9158528.1"/>
    </source>
</evidence>
<comment type="pathway">
    <text evidence="1">Glycan metabolism; pectin biosynthesis.</text>
</comment>
<accession>A0AAP0PW16</accession>
<keyword evidence="3" id="KW-0328">Glycosyltransferase</keyword>
<comment type="similarity">
    <text evidence="2 5">Belongs to the glycosyltransferase 8 family.</text>
</comment>
<evidence type="ECO:0000313" key="7">
    <source>
        <dbReference type="Proteomes" id="UP001419268"/>
    </source>
</evidence>
<organism evidence="6 7">
    <name type="scientific">Stephania cephalantha</name>
    <dbReference type="NCBI Taxonomy" id="152367"/>
    <lineage>
        <taxon>Eukaryota</taxon>
        <taxon>Viridiplantae</taxon>
        <taxon>Streptophyta</taxon>
        <taxon>Embryophyta</taxon>
        <taxon>Tracheophyta</taxon>
        <taxon>Spermatophyta</taxon>
        <taxon>Magnoliopsida</taxon>
        <taxon>Ranunculales</taxon>
        <taxon>Menispermaceae</taxon>
        <taxon>Menispermoideae</taxon>
        <taxon>Cissampelideae</taxon>
        <taxon>Stephania</taxon>
    </lineage>
</organism>
<evidence type="ECO:0000256" key="5">
    <source>
        <dbReference type="RuleBase" id="RU362027"/>
    </source>
</evidence>
<dbReference type="PANTHER" id="PTHR13778:SF16">
    <property type="entry name" value="GALACTURONOSYLTRANSFERASE-LIKE 1-RELATED"/>
    <property type="match status" value="1"/>
</dbReference>
<gene>
    <name evidence="6" type="ORF">Scep_005102</name>
</gene>
<dbReference type="Proteomes" id="UP001419268">
    <property type="component" value="Unassembled WGS sequence"/>
</dbReference>
<dbReference type="InterPro" id="IPR029044">
    <property type="entry name" value="Nucleotide-diphossugar_trans"/>
</dbReference>
<name>A0AAP0PW16_9MAGN</name>
<evidence type="ECO:0000256" key="2">
    <source>
        <dbReference type="ARBA" id="ARBA00006351"/>
    </source>
</evidence>
<protein>
    <recommendedName>
        <fullName evidence="5">Hexosyltransferase</fullName>
        <ecNumber evidence="5">2.4.1.-</ecNumber>
    </recommendedName>
</protein>
<dbReference type="InterPro" id="IPR050748">
    <property type="entry name" value="Glycosyltrans_8_dom-fam"/>
</dbReference>
<evidence type="ECO:0000256" key="1">
    <source>
        <dbReference type="ARBA" id="ARBA00004877"/>
    </source>
</evidence>
<dbReference type="Pfam" id="PF01501">
    <property type="entry name" value="Glyco_transf_8"/>
    <property type="match status" value="1"/>
</dbReference>
<reference evidence="6 7" key="1">
    <citation type="submission" date="2024-01" db="EMBL/GenBank/DDBJ databases">
        <title>Genome assemblies of Stephania.</title>
        <authorList>
            <person name="Yang L."/>
        </authorList>
    </citation>
    <scope>NUCLEOTIDE SEQUENCE [LARGE SCALE GENOMIC DNA]</scope>
    <source>
        <strain evidence="6">JXDWG</strain>
        <tissue evidence="6">Leaf</tissue>
    </source>
</reference>
<dbReference type="GO" id="GO:0016757">
    <property type="term" value="F:glycosyltransferase activity"/>
    <property type="evidence" value="ECO:0007669"/>
    <property type="project" value="UniProtKB-KW"/>
</dbReference>
<dbReference type="InterPro" id="IPR002495">
    <property type="entry name" value="Glyco_trans_8"/>
</dbReference>
<sequence>MCIASLRRTLSASLYPFRSSSVLGLISSSIRSALDCPLNYTRSYLPHLLPFIPLCLHRVVYLDSDLFLVDDIAKLSATPLEYCNANFTSYFTPTFWSNLALSLTIFDRRPCYFNTGVMVIDPQWWRAGGYTVKIEEWMELQKRMRIYELGSLSPFLLVFAGNIAPVDHRWNQHGLGGDNFRGLCSELHPGPILRWIFDYQLHGGVEECSKSIKDENKYLLFGPLPLKSQLNNNRFVTNATVLIGTSVAKQQQTFVAILLLKSATDISLSLFKRQMFVAVLLLNNDIVASLSLILVSDNPFFDEGMRAMQCSSEDVLESDQASLRRDCESKVHWVNFLVARHFRSLLCHSCQSTGAKLWLMVSVYEGEGNRRRSRGGGEPRR</sequence>
<comment type="caution">
    <text evidence="6">The sequence shown here is derived from an EMBL/GenBank/DDBJ whole genome shotgun (WGS) entry which is preliminary data.</text>
</comment>
<dbReference type="SUPFAM" id="SSF53448">
    <property type="entry name" value="Nucleotide-diphospho-sugar transferases"/>
    <property type="match status" value="1"/>
</dbReference>
<keyword evidence="7" id="KW-1185">Reference proteome</keyword>
<dbReference type="EC" id="2.4.1.-" evidence="5"/>
<proteinExistence type="inferred from homology"/>